<dbReference type="Gene3D" id="3.30.200.20">
    <property type="entry name" value="Phosphorylase Kinase, domain 1"/>
    <property type="match status" value="1"/>
</dbReference>
<accession>A0ABZ2JW95</accession>
<dbReference type="PANTHER" id="PTHR43289:SF30">
    <property type="entry name" value="NON-SPECIFIC SERINE_THREONINE PROTEIN KINASE"/>
    <property type="match status" value="1"/>
</dbReference>
<reference evidence="8 9" key="1">
    <citation type="submission" date="2021-12" db="EMBL/GenBank/DDBJ databases">
        <title>Discovery of the Pendulisporaceae a myxobacterial family with distinct sporulation behavior and unique specialized metabolism.</title>
        <authorList>
            <person name="Garcia R."/>
            <person name="Popoff A."/>
            <person name="Bader C.D."/>
            <person name="Loehr J."/>
            <person name="Walesch S."/>
            <person name="Walt C."/>
            <person name="Boldt J."/>
            <person name="Bunk B."/>
            <person name="Haeckl F.J.F.P.J."/>
            <person name="Gunesch A.P."/>
            <person name="Birkelbach J."/>
            <person name="Nuebel U."/>
            <person name="Pietschmann T."/>
            <person name="Bach T."/>
            <person name="Mueller R."/>
        </authorList>
    </citation>
    <scope>NUCLEOTIDE SEQUENCE [LARGE SCALE GENOMIC DNA]</scope>
    <source>
        <strain evidence="8 9">MSr12523</strain>
    </source>
</reference>
<dbReference type="SUPFAM" id="SSF56112">
    <property type="entry name" value="Protein kinase-like (PK-like)"/>
    <property type="match status" value="1"/>
</dbReference>
<evidence type="ECO:0000256" key="6">
    <source>
        <dbReference type="SAM" id="MobiDB-lite"/>
    </source>
</evidence>
<evidence type="ECO:0000256" key="4">
    <source>
        <dbReference type="ARBA" id="ARBA00022840"/>
    </source>
</evidence>
<dbReference type="PROSITE" id="PS00108">
    <property type="entry name" value="PROTEIN_KINASE_ST"/>
    <property type="match status" value="1"/>
</dbReference>
<keyword evidence="3 8" id="KW-0418">Kinase</keyword>
<evidence type="ECO:0000256" key="5">
    <source>
        <dbReference type="PROSITE-ProRule" id="PRU10141"/>
    </source>
</evidence>
<keyword evidence="4 5" id="KW-0067">ATP-binding</keyword>
<feature type="binding site" evidence="5">
    <location>
        <position position="54"/>
    </location>
    <ligand>
        <name>ATP</name>
        <dbReference type="ChEBI" id="CHEBI:30616"/>
    </ligand>
</feature>
<evidence type="ECO:0000259" key="7">
    <source>
        <dbReference type="PROSITE" id="PS50011"/>
    </source>
</evidence>
<evidence type="ECO:0000313" key="8">
    <source>
        <dbReference type="EMBL" id="WXA90049.1"/>
    </source>
</evidence>
<dbReference type="InterPro" id="IPR011009">
    <property type="entry name" value="Kinase-like_dom_sf"/>
</dbReference>
<proteinExistence type="predicted"/>
<sequence length="939" mass="102798">MAAPITRQPASEQLLARVGSTVRDKYRIQRLIGVGGMAAVYAGSHRNGHRVAVKFLLERDSQDSDVRHLFDREAYIANQVDHPGAVPVLDDDVDEEGCPFLVMPLLEGETLRARWERANRHLPLAEVGVLISDTLDVLASAHAKGIVHRDIKPENLFITVRGDIRVLDFGIARRTQTDGSATVTGRMFGTPAFMPPEQALNNGDFIGPPSDCWAVGATIFTLLSGQFVHQGENGAALLVAAATQPARSLGQVAPGLPIQIIDFVDKALATNPADRWPSAREMRQALNAVFDEVLGKPLASVAARIRSEIADELLPTAQDACAWETESPERAGARDLSIDGLDSPPTAQRTRGTSNAAHALPRSSPAMPPDSSPASPSQRHGRRWSVSGTTAVLMTVAGAALTLAYSAPFTMGHADGRDLKPKFQAPVTDANTPESTLPKPAALSAFNAGMQLWLDMSHREARDQFADAALADPAFARAHLYFVLVRPWIDGPARLHYRQALDHRASLDESDRLILDALGPLLQEPSNIADTEARLTKLFESNSRVILASSIADLRTRLDRPQDVEELISLVHDAEDSPAFASNTRGWIAVAQSRTGEARQEFAECLTKSPTAGSCLLGLTVLQAHDGLCVEAEATSRTWIAAWPNSAKPYRWLASAVFGQTGSLESARTALERKWSLTRESERPLTRAEDTTALALLTGDFDAARRSLDDWEKVASSSSDARVRATPANIRLELEYEISPATEVTALTRRYLERNAIWSSSPWIDFRVRATRMLLRTGALSEMQAIQTRTDWLTTDASGVYASQARRWFNFYAELAVTPRMATEAINEISDEHSFFDPYACDNHCEATIGETFATGGDMARALPHLERATKMCATESPLVSLRANYLLGQTLESLHKRDLACNAYRQVITKWPNHRSKTVRSATERLNRLSCNPSSHQL</sequence>
<feature type="domain" description="Protein kinase" evidence="7">
    <location>
        <begin position="26"/>
        <end position="290"/>
    </location>
</feature>
<gene>
    <name evidence="8" type="ORF">LZC95_26545</name>
</gene>
<dbReference type="CDD" id="cd14014">
    <property type="entry name" value="STKc_PknB_like"/>
    <property type="match status" value="1"/>
</dbReference>
<dbReference type="InterPro" id="IPR017441">
    <property type="entry name" value="Protein_kinase_ATP_BS"/>
</dbReference>
<feature type="compositionally biased region" description="Basic and acidic residues" evidence="6">
    <location>
        <begin position="327"/>
        <end position="337"/>
    </location>
</feature>
<dbReference type="RefSeq" id="WP_394840661.1">
    <property type="nucleotide sequence ID" value="NZ_CP089982.1"/>
</dbReference>
<dbReference type="Pfam" id="PF00069">
    <property type="entry name" value="Pkinase"/>
    <property type="match status" value="1"/>
</dbReference>
<evidence type="ECO:0000256" key="2">
    <source>
        <dbReference type="ARBA" id="ARBA00022741"/>
    </source>
</evidence>
<feature type="compositionally biased region" description="Polar residues" evidence="6">
    <location>
        <begin position="345"/>
        <end position="356"/>
    </location>
</feature>
<dbReference type="InterPro" id="IPR011990">
    <property type="entry name" value="TPR-like_helical_dom_sf"/>
</dbReference>
<keyword evidence="2 5" id="KW-0547">Nucleotide-binding</keyword>
<organism evidence="8 9">
    <name type="scientific">Pendulispora brunnea</name>
    <dbReference type="NCBI Taxonomy" id="2905690"/>
    <lineage>
        <taxon>Bacteria</taxon>
        <taxon>Pseudomonadati</taxon>
        <taxon>Myxococcota</taxon>
        <taxon>Myxococcia</taxon>
        <taxon>Myxococcales</taxon>
        <taxon>Sorangiineae</taxon>
        <taxon>Pendulisporaceae</taxon>
        <taxon>Pendulispora</taxon>
    </lineage>
</organism>
<dbReference type="GO" id="GO:0016301">
    <property type="term" value="F:kinase activity"/>
    <property type="evidence" value="ECO:0007669"/>
    <property type="project" value="UniProtKB-KW"/>
</dbReference>
<dbReference type="SUPFAM" id="SSF48452">
    <property type="entry name" value="TPR-like"/>
    <property type="match status" value="1"/>
</dbReference>
<dbReference type="EMBL" id="CP089982">
    <property type="protein sequence ID" value="WXA90049.1"/>
    <property type="molecule type" value="Genomic_DNA"/>
</dbReference>
<evidence type="ECO:0000256" key="3">
    <source>
        <dbReference type="ARBA" id="ARBA00022777"/>
    </source>
</evidence>
<feature type="region of interest" description="Disordered" evidence="6">
    <location>
        <begin position="324"/>
        <end position="385"/>
    </location>
</feature>
<dbReference type="PANTHER" id="PTHR43289">
    <property type="entry name" value="MITOGEN-ACTIVATED PROTEIN KINASE KINASE KINASE 20-RELATED"/>
    <property type="match status" value="1"/>
</dbReference>
<dbReference type="Gene3D" id="1.10.510.10">
    <property type="entry name" value="Transferase(Phosphotransferase) domain 1"/>
    <property type="match status" value="1"/>
</dbReference>
<keyword evidence="1" id="KW-0808">Transferase</keyword>
<keyword evidence="9" id="KW-1185">Reference proteome</keyword>
<evidence type="ECO:0000313" key="9">
    <source>
        <dbReference type="Proteomes" id="UP001379533"/>
    </source>
</evidence>
<dbReference type="Gene3D" id="1.25.40.10">
    <property type="entry name" value="Tetratricopeptide repeat domain"/>
    <property type="match status" value="2"/>
</dbReference>
<dbReference type="SMART" id="SM00220">
    <property type="entry name" value="S_TKc"/>
    <property type="match status" value="1"/>
</dbReference>
<dbReference type="Proteomes" id="UP001379533">
    <property type="component" value="Chromosome"/>
</dbReference>
<dbReference type="InterPro" id="IPR008271">
    <property type="entry name" value="Ser/Thr_kinase_AS"/>
</dbReference>
<dbReference type="InterPro" id="IPR000719">
    <property type="entry name" value="Prot_kinase_dom"/>
</dbReference>
<dbReference type="PROSITE" id="PS50011">
    <property type="entry name" value="PROTEIN_KINASE_DOM"/>
    <property type="match status" value="1"/>
</dbReference>
<name>A0ABZ2JW95_9BACT</name>
<protein>
    <submittedName>
        <fullName evidence="8">Protein kinase</fullName>
    </submittedName>
</protein>
<dbReference type="PROSITE" id="PS00107">
    <property type="entry name" value="PROTEIN_KINASE_ATP"/>
    <property type="match status" value="1"/>
</dbReference>
<evidence type="ECO:0000256" key="1">
    <source>
        <dbReference type="ARBA" id="ARBA00022679"/>
    </source>
</evidence>